<dbReference type="GO" id="GO:0004672">
    <property type="term" value="F:protein kinase activity"/>
    <property type="evidence" value="ECO:0007669"/>
    <property type="project" value="InterPro"/>
</dbReference>
<protein>
    <submittedName>
        <fullName evidence="4">ABC1-domain-containing protein</fullName>
    </submittedName>
</protein>
<feature type="domain" description="Protein kinase" evidence="3">
    <location>
        <begin position="247"/>
        <end position="630"/>
    </location>
</feature>
<dbReference type="OrthoDB" id="1290869at2759"/>
<evidence type="ECO:0000313" key="5">
    <source>
        <dbReference type="Proteomes" id="UP000298138"/>
    </source>
</evidence>
<sequence length="699" mass="78245">MRTGASVLHLHRLLLSHRSQCRLPATLRHNTHPRFSRAPPRWTRTHSILTAATTATLAFSLPSIFAPSDDSDSDLVSVPKLTHPDVPKTIEQRLLEASESERREAKRVSKDQPKRRRALQTLKIVVLDYILEPIATGLRFVSLVVIFVPVIVAIPMVCLGRRDPKRSDERAGTMWWYAFLVHSMETAGATFIKLGQWAASRSDIFPTELCDMMSKLHSNSKAHAFSETKRIISEAFDGLPFEEIFEEFDEAPLGVGAIAQVYKAKIKSGLVPPPPKAPHKDFRATLRDTVDGLVKYTPGQAAPSNYVAVKVVHPNVDKTVNRDLRIMRFFALMLNSIPTLEWLSFPDEVDTFSDMMRLQMDLRIEAENLAKFRNNFATRTTVTFPMPYRQFTTRDVLIEEFAEGIPLSKFLERGAGVYQEEIANMGLDAFLHMLVIDNFIHSDLHPGNIMVRFLKPTPPPFPFLPTTTTTDATAEATDLLSNPSTPWLTTLSTLSTLGYRPQLLFLDTGLVTELNAPNRRNFLDLFRAIAEFDGFHAGELMISRSRSPETVLHGEVFALKMEHLVLSVKSRTLALGNISFGDIISQVLSMVRTHHVRMEGDFVNVVLSMLLLEGIGRALDPELDLLMRYVSSPSLPLLRQVGAGSGREVVRAGMKGGLAEGGLGSLLKVWVALEARQFVNTTVKEMEELVKYDRLSPNI</sequence>
<dbReference type="InterPro" id="IPR000719">
    <property type="entry name" value="Prot_kinase_dom"/>
</dbReference>
<keyword evidence="2" id="KW-1133">Transmembrane helix</keyword>
<dbReference type="InterPro" id="IPR011009">
    <property type="entry name" value="Kinase-like_dom_sf"/>
</dbReference>
<dbReference type="PROSITE" id="PS50011">
    <property type="entry name" value="PROTEIN_KINASE_DOM"/>
    <property type="match status" value="1"/>
</dbReference>
<evidence type="ECO:0000256" key="1">
    <source>
        <dbReference type="ARBA" id="ARBA00009670"/>
    </source>
</evidence>
<dbReference type="InterPro" id="IPR052402">
    <property type="entry name" value="ADCK_kinase"/>
</dbReference>
<reference evidence="4 5" key="1">
    <citation type="submission" date="2019-04" db="EMBL/GenBank/DDBJ databases">
        <title>Comparative genomics and transcriptomics to analyze fruiting body development in filamentous ascomycetes.</title>
        <authorList>
            <consortium name="DOE Joint Genome Institute"/>
            <person name="Lutkenhaus R."/>
            <person name="Traeger S."/>
            <person name="Breuer J."/>
            <person name="Kuo A."/>
            <person name="Lipzen A."/>
            <person name="Pangilinan J."/>
            <person name="Dilworth D."/>
            <person name="Sandor L."/>
            <person name="Poggeler S."/>
            <person name="Barry K."/>
            <person name="Grigoriev I.V."/>
            <person name="Nowrousian M."/>
        </authorList>
    </citation>
    <scope>NUCLEOTIDE SEQUENCE [LARGE SCALE GENOMIC DNA]</scope>
    <source>
        <strain evidence="4 5">CBS 389.68</strain>
    </source>
</reference>
<gene>
    <name evidence="4" type="ORF">EX30DRAFT_303952</name>
</gene>
<dbReference type="InterPro" id="IPR044095">
    <property type="entry name" value="ADCK2_dom"/>
</dbReference>
<dbReference type="Pfam" id="PF03109">
    <property type="entry name" value="ABC1"/>
    <property type="match status" value="2"/>
</dbReference>
<organism evidence="4 5">
    <name type="scientific">Ascodesmis nigricans</name>
    <dbReference type="NCBI Taxonomy" id="341454"/>
    <lineage>
        <taxon>Eukaryota</taxon>
        <taxon>Fungi</taxon>
        <taxon>Dikarya</taxon>
        <taxon>Ascomycota</taxon>
        <taxon>Pezizomycotina</taxon>
        <taxon>Pezizomycetes</taxon>
        <taxon>Pezizales</taxon>
        <taxon>Ascodesmidaceae</taxon>
        <taxon>Ascodesmis</taxon>
    </lineage>
</organism>
<keyword evidence="2" id="KW-0812">Transmembrane</keyword>
<dbReference type="GO" id="GO:0005739">
    <property type="term" value="C:mitochondrion"/>
    <property type="evidence" value="ECO:0007669"/>
    <property type="project" value="TreeGrafter"/>
</dbReference>
<proteinExistence type="inferred from homology"/>
<comment type="similarity">
    <text evidence="1">Belongs to the protein kinase superfamily. ADCK protein kinase family.</text>
</comment>
<evidence type="ECO:0000256" key="2">
    <source>
        <dbReference type="SAM" id="Phobius"/>
    </source>
</evidence>
<dbReference type="FunCoup" id="A0A4S2N0Y5">
    <property type="interactions" value="91"/>
</dbReference>
<dbReference type="InterPro" id="IPR004147">
    <property type="entry name" value="ABC1_dom"/>
</dbReference>
<evidence type="ECO:0000259" key="3">
    <source>
        <dbReference type="PROSITE" id="PS50011"/>
    </source>
</evidence>
<dbReference type="AlphaFoldDB" id="A0A4S2N0Y5"/>
<dbReference type="PANTHER" id="PTHR45890:SF1">
    <property type="entry name" value="AARF DOMAIN CONTAINING KINASE 2"/>
    <property type="match status" value="1"/>
</dbReference>
<keyword evidence="5" id="KW-1185">Reference proteome</keyword>
<dbReference type="EMBL" id="ML220114">
    <property type="protein sequence ID" value="TGZ82710.1"/>
    <property type="molecule type" value="Genomic_DNA"/>
</dbReference>
<dbReference type="GO" id="GO:0005524">
    <property type="term" value="F:ATP binding"/>
    <property type="evidence" value="ECO:0007669"/>
    <property type="project" value="InterPro"/>
</dbReference>
<dbReference type="InParanoid" id="A0A4S2N0Y5"/>
<dbReference type="CDD" id="cd13971">
    <property type="entry name" value="ADCK2-like"/>
    <property type="match status" value="1"/>
</dbReference>
<keyword evidence="2" id="KW-0472">Membrane</keyword>
<evidence type="ECO:0000313" key="4">
    <source>
        <dbReference type="EMBL" id="TGZ82710.1"/>
    </source>
</evidence>
<dbReference type="PANTHER" id="PTHR45890">
    <property type="entry name" value="AARF DOMAIN CONTAINING KINASE 2 (PREDICTED)"/>
    <property type="match status" value="1"/>
</dbReference>
<dbReference type="STRING" id="341454.A0A4S2N0Y5"/>
<dbReference type="SUPFAM" id="SSF56112">
    <property type="entry name" value="Protein kinase-like (PK-like)"/>
    <property type="match status" value="1"/>
</dbReference>
<accession>A0A4S2N0Y5</accession>
<dbReference type="Proteomes" id="UP000298138">
    <property type="component" value="Unassembled WGS sequence"/>
</dbReference>
<feature type="transmembrane region" description="Helical" evidence="2">
    <location>
        <begin position="140"/>
        <end position="160"/>
    </location>
</feature>
<name>A0A4S2N0Y5_9PEZI</name>